<gene>
    <name evidence="3" type="ORF">AACH00_11340</name>
</gene>
<sequence length="375" mass="39585">MSEEIDVDGAPGAAVGGAVEPAALPPVRWLKVVHDTCYDYGAPVELAQHVAYLAPRSTGCQTVRDWRLQIDPPPDEWGLPESATAPSTLPPDGAVPPGQISLDPWGNARLAFSHSRVHERLLVRSTFEAGLHAPAPIDVTDSPAWETVAEDLRYHAGLVHSEAVEFTLPSTFAPRSPALAAFGRQAFKPGVTLAAGALALMALIHDRFEYKPQSTSVATRATDALALGYGVCQDFAHVLIGACRSLGLAARYVSGYLLTQPPPGQPRLVGADASHAWAQVWCPVQGWLSLDPTNRVPAGDSHVTLGWGRDYADVAPLRGVIRGGGRAQPHVAVTVVPLEEADLLEAQPVENASVEAVGAELLPADALPVEGPAED</sequence>
<keyword evidence="4" id="KW-1185">Reference proteome</keyword>
<feature type="domain" description="Transglutaminase-like" evidence="2">
    <location>
        <begin position="224"/>
        <end position="294"/>
    </location>
</feature>
<dbReference type="PANTHER" id="PTHR33490">
    <property type="entry name" value="BLR5614 PROTEIN-RELATED"/>
    <property type="match status" value="1"/>
</dbReference>
<dbReference type="Gene3D" id="3.10.620.30">
    <property type="match status" value="1"/>
</dbReference>
<evidence type="ECO:0000313" key="4">
    <source>
        <dbReference type="Proteomes" id="UP001379945"/>
    </source>
</evidence>
<evidence type="ECO:0000256" key="1">
    <source>
        <dbReference type="SAM" id="MobiDB-lite"/>
    </source>
</evidence>
<dbReference type="RefSeq" id="WP_341399248.1">
    <property type="nucleotide sequence ID" value="NZ_JBBUTI010000007.1"/>
</dbReference>
<dbReference type="SMART" id="SM00460">
    <property type="entry name" value="TGc"/>
    <property type="match status" value="1"/>
</dbReference>
<dbReference type="InterPro" id="IPR013589">
    <property type="entry name" value="Bac_transglu_N"/>
</dbReference>
<dbReference type="InterPro" id="IPR038765">
    <property type="entry name" value="Papain-like_cys_pep_sf"/>
</dbReference>
<dbReference type="Pfam" id="PF08379">
    <property type="entry name" value="Bact_transglu_N"/>
    <property type="match status" value="1"/>
</dbReference>
<comment type="caution">
    <text evidence="3">The sequence shown here is derived from an EMBL/GenBank/DDBJ whole genome shotgun (WGS) entry which is preliminary data.</text>
</comment>
<dbReference type="SUPFAM" id="SSF54001">
    <property type="entry name" value="Cysteine proteinases"/>
    <property type="match status" value="1"/>
</dbReference>
<feature type="region of interest" description="Disordered" evidence="1">
    <location>
        <begin position="72"/>
        <end position="93"/>
    </location>
</feature>
<dbReference type="EMBL" id="JBBUTI010000007">
    <property type="protein sequence ID" value="MEK8046947.1"/>
    <property type="molecule type" value="Genomic_DNA"/>
</dbReference>
<dbReference type="Proteomes" id="UP001379945">
    <property type="component" value="Unassembled WGS sequence"/>
</dbReference>
<reference evidence="3 4" key="1">
    <citation type="submission" date="2024-04" db="EMBL/GenBank/DDBJ databases">
        <title>Novel species of the genus Ideonella isolated from streams.</title>
        <authorList>
            <person name="Lu H."/>
        </authorList>
    </citation>
    <scope>NUCLEOTIDE SEQUENCE [LARGE SCALE GENOMIC DNA]</scope>
    <source>
        <strain evidence="3 4">LYT19W</strain>
    </source>
</reference>
<name>A0ABU9C4X8_9BURK</name>
<evidence type="ECO:0000313" key="3">
    <source>
        <dbReference type="EMBL" id="MEK8046947.1"/>
    </source>
</evidence>
<evidence type="ECO:0000259" key="2">
    <source>
        <dbReference type="SMART" id="SM00460"/>
    </source>
</evidence>
<accession>A0ABU9C4X8</accession>
<proteinExistence type="predicted"/>
<dbReference type="Pfam" id="PF01841">
    <property type="entry name" value="Transglut_core"/>
    <property type="match status" value="1"/>
</dbReference>
<organism evidence="3 4">
    <name type="scientific">Ideonella margarita</name>
    <dbReference type="NCBI Taxonomy" id="2984191"/>
    <lineage>
        <taxon>Bacteria</taxon>
        <taxon>Pseudomonadati</taxon>
        <taxon>Pseudomonadota</taxon>
        <taxon>Betaproteobacteria</taxon>
        <taxon>Burkholderiales</taxon>
        <taxon>Sphaerotilaceae</taxon>
        <taxon>Ideonella</taxon>
    </lineage>
</organism>
<dbReference type="PANTHER" id="PTHR33490:SF7">
    <property type="entry name" value="BLR2979 PROTEIN"/>
    <property type="match status" value="1"/>
</dbReference>
<dbReference type="InterPro" id="IPR002931">
    <property type="entry name" value="Transglutaminase-like"/>
</dbReference>
<protein>
    <submittedName>
        <fullName evidence="3">Transglutaminase family protein</fullName>
    </submittedName>
</protein>